<dbReference type="EMBL" id="CP003005">
    <property type="protein sequence ID" value="AEO59012.1"/>
    <property type="molecule type" value="Genomic_DNA"/>
</dbReference>
<reference evidence="3 4" key="1">
    <citation type="journal article" date="2011" name="Nat. Biotechnol.">
        <title>Comparative genomic analysis of the thermophilic biomass-degrading fungi Myceliophthora thermophila and Thielavia terrestris.</title>
        <authorList>
            <person name="Berka R.M."/>
            <person name="Grigoriev I.V."/>
            <person name="Otillar R."/>
            <person name="Salamov A."/>
            <person name="Grimwood J."/>
            <person name="Reid I."/>
            <person name="Ishmael N."/>
            <person name="John T."/>
            <person name="Darmond C."/>
            <person name="Moisan M.-C."/>
            <person name="Henrissat B."/>
            <person name="Coutinho P.M."/>
            <person name="Lombard V."/>
            <person name="Natvig D.O."/>
            <person name="Lindquist E."/>
            <person name="Schmutz J."/>
            <person name="Lucas S."/>
            <person name="Harris P."/>
            <person name="Powlowski J."/>
            <person name="Bellemare A."/>
            <person name="Taylor D."/>
            <person name="Butler G."/>
            <person name="de Vries R.P."/>
            <person name="Allijn I.E."/>
            <person name="van den Brink J."/>
            <person name="Ushinsky S."/>
            <person name="Storms R."/>
            <person name="Powell A.J."/>
            <person name="Paulsen I.T."/>
            <person name="Elbourne L.D.H."/>
            <person name="Baker S.E."/>
            <person name="Magnuson J."/>
            <person name="LaBoissiere S."/>
            <person name="Clutterbuck A.J."/>
            <person name="Martinez D."/>
            <person name="Wogulis M."/>
            <person name="de Leon A.L."/>
            <person name="Rey M.W."/>
            <person name="Tsang A."/>
        </authorList>
    </citation>
    <scope>NUCLEOTIDE SEQUENCE [LARGE SCALE GENOMIC DNA]</scope>
    <source>
        <strain evidence="4">ATCC 42464 / BCRC 31852 / DSM 1799</strain>
    </source>
</reference>
<feature type="transmembrane region" description="Helical" evidence="2">
    <location>
        <begin position="42"/>
        <end position="65"/>
    </location>
</feature>
<keyword evidence="2" id="KW-1133">Transmembrane helix</keyword>
<dbReference type="AlphaFoldDB" id="G2QEY3"/>
<dbReference type="InParanoid" id="G2QEY3"/>
<dbReference type="eggNOG" id="ENOG502RJ7B">
    <property type="taxonomic scope" value="Eukaryota"/>
</dbReference>
<dbReference type="OMA" id="WARMQAS"/>
<dbReference type="OrthoDB" id="4571782at2759"/>
<feature type="region of interest" description="Disordered" evidence="1">
    <location>
        <begin position="308"/>
        <end position="329"/>
    </location>
</feature>
<sequence length="329" mass="37199">MRRCSLFHRLHPVPERHNTGGVECDGDTTSEKPDSVRRQRDWSAVFLTVIRFLQFAYFAGLYVSLHHLQWSSYFWDDSPWQRSPDQRRNSWRLMRWVRMQASVTLMYHAGALVVPWLLRLLRATRRPFTSLATVFGDGWALMALLNTLVMLDSTHEEYCHGPLQGGVDFDLRNVFNSRSRTACKSLDLVFGFGGLVIVSHLVTAIVTGWRAKRSLPAAHAKVEPPSDVEQGVTQRPSREEPSPPATTNPHRELSPPPSYHSAIVTETSPDNQEYAVRVSTQSSRGRSSMETTSSLGIERYGYLVSDGWRAPEQPPVYSSRPPSLHNAAV</sequence>
<feature type="region of interest" description="Disordered" evidence="1">
    <location>
        <begin position="216"/>
        <end position="296"/>
    </location>
</feature>
<dbReference type="HOGENOM" id="CLU_829447_0_0_1"/>
<gene>
    <name evidence="3" type="ORF">MYCTH_2306876</name>
</gene>
<feature type="transmembrane region" description="Helical" evidence="2">
    <location>
        <begin position="130"/>
        <end position="151"/>
    </location>
</feature>
<evidence type="ECO:0000313" key="3">
    <source>
        <dbReference type="EMBL" id="AEO59012.1"/>
    </source>
</evidence>
<feature type="transmembrane region" description="Helical" evidence="2">
    <location>
        <begin position="188"/>
        <end position="209"/>
    </location>
</feature>
<feature type="compositionally biased region" description="Polar residues" evidence="1">
    <location>
        <begin position="278"/>
        <end position="295"/>
    </location>
</feature>
<organism evidence="3 4">
    <name type="scientific">Thermothelomyces thermophilus (strain ATCC 42464 / BCRC 31852 / DSM 1799)</name>
    <name type="common">Sporotrichum thermophile</name>
    <dbReference type="NCBI Taxonomy" id="573729"/>
    <lineage>
        <taxon>Eukaryota</taxon>
        <taxon>Fungi</taxon>
        <taxon>Dikarya</taxon>
        <taxon>Ascomycota</taxon>
        <taxon>Pezizomycotina</taxon>
        <taxon>Sordariomycetes</taxon>
        <taxon>Sordariomycetidae</taxon>
        <taxon>Sordariales</taxon>
        <taxon>Chaetomiaceae</taxon>
        <taxon>Thermothelomyces</taxon>
    </lineage>
</organism>
<dbReference type="Proteomes" id="UP000007322">
    <property type="component" value="Chromosome 4"/>
</dbReference>
<protein>
    <submittedName>
        <fullName evidence="3">Uncharacterized protein</fullName>
    </submittedName>
</protein>
<dbReference type="VEuPathDB" id="FungiDB:MYCTH_2306876"/>
<keyword evidence="4" id="KW-1185">Reference proteome</keyword>
<proteinExistence type="predicted"/>
<accession>G2QEY3</accession>
<evidence type="ECO:0000256" key="2">
    <source>
        <dbReference type="SAM" id="Phobius"/>
    </source>
</evidence>
<dbReference type="GeneID" id="11514044"/>
<dbReference type="RefSeq" id="XP_003664257.1">
    <property type="nucleotide sequence ID" value="XM_003664209.1"/>
</dbReference>
<dbReference type="KEGG" id="mtm:MYCTH_2306876"/>
<name>G2QEY3_THET4</name>
<feature type="transmembrane region" description="Helical" evidence="2">
    <location>
        <begin position="99"/>
        <end position="118"/>
    </location>
</feature>
<evidence type="ECO:0000256" key="1">
    <source>
        <dbReference type="SAM" id="MobiDB-lite"/>
    </source>
</evidence>
<keyword evidence="2" id="KW-0812">Transmembrane</keyword>
<keyword evidence="2" id="KW-0472">Membrane</keyword>
<evidence type="ECO:0000313" key="4">
    <source>
        <dbReference type="Proteomes" id="UP000007322"/>
    </source>
</evidence>